<organism evidence="1">
    <name type="scientific">Tanacetum cinerariifolium</name>
    <name type="common">Dalmatian daisy</name>
    <name type="synonym">Chrysanthemum cinerariifolium</name>
    <dbReference type="NCBI Taxonomy" id="118510"/>
    <lineage>
        <taxon>Eukaryota</taxon>
        <taxon>Viridiplantae</taxon>
        <taxon>Streptophyta</taxon>
        <taxon>Embryophyta</taxon>
        <taxon>Tracheophyta</taxon>
        <taxon>Spermatophyta</taxon>
        <taxon>Magnoliopsida</taxon>
        <taxon>eudicotyledons</taxon>
        <taxon>Gunneridae</taxon>
        <taxon>Pentapetalae</taxon>
        <taxon>asterids</taxon>
        <taxon>campanulids</taxon>
        <taxon>Asterales</taxon>
        <taxon>Asteraceae</taxon>
        <taxon>Asteroideae</taxon>
        <taxon>Anthemideae</taxon>
        <taxon>Anthemidinae</taxon>
        <taxon>Tanacetum</taxon>
    </lineage>
</organism>
<evidence type="ECO:0000313" key="1">
    <source>
        <dbReference type="EMBL" id="GFD01692.1"/>
    </source>
</evidence>
<proteinExistence type="predicted"/>
<feature type="non-terminal residue" evidence="1">
    <location>
        <position position="1"/>
    </location>
</feature>
<sequence>LLPASSGTSGCVGSLTVCCPQLLISVCCAKTVVCSALTSERVISLASINCTQASPLLLPSTDHRTDVPEVTLSPRKRLCIAIEPQFKAGECSSAPTARPTKGFKADYGLVGTLDAEIRRDPDREIDYEITDVWEDPDEITEEIPTTDMA</sequence>
<accession>A0A699SUG9</accession>
<gene>
    <name evidence="1" type="ORF">Tci_873661</name>
</gene>
<dbReference type="AlphaFoldDB" id="A0A699SUG9"/>
<comment type="caution">
    <text evidence="1">The sequence shown here is derived from an EMBL/GenBank/DDBJ whole genome shotgun (WGS) entry which is preliminary data.</text>
</comment>
<name>A0A699SUG9_TANCI</name>
<dbReference type="EMBL" id="BKCJ011192996">
    <property type="protein sequence ID" value="GFD01692.1"/>
    <property type="molecule type" value="Genomic_DNA"/>
</dbReference>
<reference evidence="1" key="1">
    <citation type="journal article" date="2019" name="Sci. Rep.">
        <title>Draft genome of Tanacetum cinerariifolium, the natural source of mosquito coil.</title>
        <authorList>
            <person name="Yamashiro T."/>
            <person name="Shiraishi A."/>
            <person name="Satake H."/>
            <person name="Nakayama K."/>
        </authorList>
    </citation>
    <scope>NUCLEOTIDE SEQUENCE</scope>
</reference>
<protein>
    <submittedName>
        <fullName evidence="1">Uncharacterized protein</fullName>
    </submittedName>
</protein>